<feature type="compositionally biased region" description="Basic residues" evidence="1">
    <location>
        <begin position="32"/>
        <end position="44"/>
    </location>
</feature>
<evidence type="ECO:0000313" key="3">
    <source>
        <dbReference type="EMBL" id="MBW33029.1"/>
    </source>
</evidence>
<protein>
    <submittedName>
        <fullName evidence="3">Putative secreted peptide</fullName>
    </submittedName>
</protein>
<evidence type="ECO:0000256" key="1">
    <source>
        <dbReference type="SAM" id="MobiDB-lite"/>
    </source>
</evidence>
<reference evidence="3" key="1">
    <citation type="submission" date="2018-01" db="EMBL/GenBank/DDBJ databases">
        <title>An insight into the sialome of Amazonian anophelines.</title>
        <authorList>
            <person name="Ribeiro J.M."/>
            <person name="Scarpassa V."/>
            <person name="Calvo E."/>
        </authorList>
    </citation>
    <scope>NUCLEOTIDE SEQUENCE</scope>
    <source>
        <tissue evidence="3">Salivary glands</tissue>
    </source>
</reference>
<proteinExistence type="predicted"/>
<feature type="region of interest" description="Disordered" evidence="1">
    <location>
        <begin position="24"/>
        <end position="48"/>
    </location>
</feature>
<name>A0A2M3ZX00_9DIPT</name>
<evidence type="ECO:0000256" key="2">
    <source>
        <dbReference type="SAM" id="SignalP"/>
    </source>
</evidence>
<keyword evidence="2" id="KW-0732">Signal</keyword>
<dbReference type="EMBL" id="GGFM01012278">
    <property type="protein sequence ID" value="MBW33029.1"/>
    <property type="molecule type" value="Transcribed_RNA"/>
</dbReference>
<feature type="signal peptide" evidence="2">
    <location>
        <begin position="1"/>
        <end position="16"/>
    </location>
</feature>
<accession>A0A2M3ZX00</accession>
<feature type="chain" id="PRO_5014669501" evidence="2">
    <location>
        <begin position="17"/>
        <end position="67"/>
    </location>
</feature>
<organism evidence="3">
    <name type="scientific">Anopheles braziliensis</name>
    <dbReference type="NCBI Taxonomy" id="58242"/>
    <lineage>
        <taxon>Eukaryota</taxon>
        <taxon>Metazoa</taxon>
        <taxon>Ecdysozoa</taxon>
        <taxon>Arthropoda</taxon>
        <taxon>Hexapoda</taxon>
        <taxon>Insecta</taxon>
        <taxon>Pterygota</taxon>
        <taxon>Neoptera</taxon>
        <taxon>Endopterygota</taxon>
        <taxon>Diptera</taxon>
        <taxon>Nematocera</taxon>
        <taxon>Culicoidea</taxon>
        <taxon>Culicidae</taxon>
        <taxon>Anophelinae</taxon>
        <taxon>Anopheles</taxon>
    </lineage>
</organism>
<dbReference type="AlphaFoldDB" id="A0A2M3ZX00"/>
<sequence length="67" mass="7590">MVVELLVVVVVRVAVAAEQESAVEETAVQHRSAGHKRPPKHPPRSVRSGICESMNRTYRIWVKTRTR</sequence>